<dbReference type="InParanoid" id="J0WXS1"/>
<sequence>MEVPLRALNEFRPVCAALPALTHLTIAIAAQQRVSGKEGSHTFAWHRLCGLDSLAKDCQRLGTICLVVECPSSHCPPTADLLPQLATFDGIELPNIEIKGFFQYITHDIDIPELCGSVIIFK</sequence>
<name>J0WXS1_AURST</name>
<dbReference type="AlphaFoldDB" id="J0WXS1"/>
<accession>J0WXS1</accession>
<evidence type="ECO:0000313" key="2">
    <source>
        <dbReference type="Proteomes" id="UP000006514"/>
    </source>
</evidence>
<reference evidence="2" key="1">
    <citation type="journal article" date="2012" name="Science">
        <title>The Paleozoic origin of enzymatic lignin decomposition reconstructed from 31 fungal genomes.</title>
        <authorList>
            <person name="Floudas D."/>
            <person name="Binder M."/>
            <person name="Riley R."/>
            <person name="Barry K."/>
            <person name="Blanchette R.A."/>
            <person name="Henrissat B."/>
            <person name="Martinez A.T."/>
            <person name="Otillar R."/>
            <person name="Spatafora J.W."/>
            <person name="Yadav J.S."/>
            <person name="Aerts A."/>
            <person name="Benoit I."/>
            <person name="Boyd A."/>
            <person name="Carlson A."/>
            <person name="Copeland A."/>
            <person name="Coutinho P.M."/>
            <person name="de Vries R.P."/>
            <person name="Ferreira P."/>
            <person name="Findley K."/>
            <person name="Foster B."/>
            <person name="Gaskell J."/>
            <person name="Glotzer D."/>
            <person name="Gorecki P."/>
            <person name="Heitman J."/>
            <person name="Hesse C."/>
            <person name="Hori C."/>
            <person name="Igarashi K."/>
            <person name="Jurgens J.A."/>
            <person name="Kallen N."/>
            <person name="Kersten P."/>
            <person name="Kohler A."/>
            <person name="Kuees U."/>
            <person name="Kumar T.K.A."/>
            <person name="Kuo A."/>
            <person name="LaButti K."/>
            <person name="Larrondo L.F."/>
            <person name="Lindquist E."/>
            <person name="Ling A."/>
            <person name="Lombard V."/>
            <person name="Lucas S."/>
            <person name="Lundell T."/>
            <person name="Martin R."/>
            <person name="McLaughlin D.J."/>
            <person name="Morgenstern I."/>
            <person name="Morin E."/>
            <person name="Murat C."/>
            <person name="Nagy L.G."/>
            <person name="Nolan M."/>
            <person name="Ohm R.A."/>
            <person name="Patyshakuliyeva A."/>
            <person name="Rokas A."/>
            <person name="Ruiz-Duenas F.J."/>
            <person name="Sabat G."/>
            <person name="Salamov A."/>
            <person name="Samejima M."/>
            <person name="Schmutz J."/>
            <person name="Slot J.C."/>
            <person name="St John F."/>
            <person name="Stenlid J."/>
            <person name="Sun H."/>
            <person name="Sun S."/>
            <person name="Syed K."/>
            <person name="Tsang A."/>
            <person name="Wiebenga A."/>
            <person name="Young D."/>
            <person name="Pisabarro A."/>
            <person name="Eastwood D.C."/>
            <person name="Martin F."/>
            <person name="Cullen D."/>
            <person name="Grigoriev I.V."/>
            <person name="Hibbett D.S."/>
        </authorList>
    </citation>
    <scope>NUCLEOTIDE SEQUENCE [LARGE SCALE GENOMIC DNA]</scope>
    <source>
        <strain evidence="2">TFB10046</strain>
    </source>
</reference>
<protein>
    <submittedName>
        <fullName evidence="1">Uncharacterized protein</fullName>
    </submittedName>
</protein>
<dbReference type="KEGG" id="adl:AURDEDRAFT_171234"/>
<dbReference type="Proteomes" id="UP000006514">
    <property type="component" value="Unassembled WGS sequence"/>
</dbReference>
<proteinExistence type="predicted"/>
<evidence type="ECO:0000313" key="1">
    <source>
        <dbReference type="EMBL" id="EJD39782.1"/>
    </source>
</evidence>
<keyword evidence="2" id="KW-1185">Reference proteome</keyword>
<organism evidence="1 2">
    <name type="scientific">Auricularia subglabra (strain TFB-10046 / SS5)</name>
    <name type="common">White-rot fungus</name>
    <name type="synonym">Auricularia delicata (strain TFB10046)</name>
    <dbReference type="NCBI Taxonomy" id="717982"/>
    <lineage>
        <taxon>Eukaryota</taxon>
        <taxon>Fungi</taxon>
        <taxon>Dikarya</taxon>
        <taxon>Basidiomycota</taxon>
        <taxon>Agaricomycotina</taxon>
        <taxon>Agaricomycetes</taxon>
        <taxon>Auriculariales</taxon>
        <taxon>Auriculariaceae</taxon>
        <taxon>Auricularia</taxon>
    </lineage>
</organism>
<gene>
    <name evidence="1" type="ORF">AURDEDRAFT_171234</name>
</gene>
<dbReference type="EMBL" id="JH687810">
    <property type="protein sequence ID" value="EJD39782.1"/>
    <property type="molecule type" value="Genomic_DNA"/>
</dbReference>